<sequence length="248" mass="24655">MKLRLKRISIFKLSSARTRSVLVVAAMMASAILLSSIPFRTAAASPVALQCQVGASGAGYAVTCNGALPPDITGTLTCQSPELISNNNGVLTIAQANCSGNLSLANGNIPGNLSATVLTIDTNSGTISATQGDGTLTYASGLSTTTASCQGGAFSLTLSPLVLNIPDGTCTIKTNVLGIGTAQIVTNSGSISAMLSPSPIVSINSPTATASASVLGLITNIACGASITLDLSQIIPVITVPLKVCSGS</sequence>
<organism evidence="1 2">
    <name type="scientific">Dyella acidisoli</name>
    <dbReference type="NCBI Taxonomy" id="1867834"/>
    <lineage>
        <taxon>Bacteria</taxon>
        <taxon>Pseudomonadati</taxon>
        <taxon>Pseudomonadota</taxon>
        <taxon>Gammaproteobacteria</taxon>
        <taxon>Lysobacterales</taxon>
        <taxon>Rhodanobacteraceae</taxon>
        <taxon>Dyella</taxon>
    </lineage>
</organism>
<protein>
    <submittedName>
        <fullName evidence="1">Uncharacterized protein</fullName>
    </submittedName>
</protein>
<name>A0ABQ5XYC4_9GAMM</name>
<reference evidence="2" key="1">
    <citation type="journal article" date="2019" name="Int. J. Syst. Evol. Microbiol.">
        <title>The Global Catalogue of Microorganisms (GCM) 10K type strain sequencing project: providing services to taxonomists for standard genome sequencing and annotation.</title>
        <authorList>
            <consortium name="The Broad Institute Genomics Platform"/>
            <consortium name="The Broad Institute Genome Sequencing Center for Infectious Disease"/>
            <person name="Wu L."/>
            <person name="Ma J."/>
        </authorList>
    </citation>
    <scope>NUCLEOTIDE SEQUENCE [LARGE SCALE GENOMIC DNA]</scope>
    <source>
        <strain evidence="2">NBRC 111980</strain>
    </source>
</reference>
<evidence type="ECO:0000313" key="1">
    <source>
        <dbReference type="EMBL" id="GLQ95430.1"/>
    </source>
</evidence>
<dbReference type="Proteomes" id="UP001156670">
    <property type="component" value="Unassembled WGS sequence"/>
</dbReference>
<keyword evidence="2" id="KW-1185">Reference proteome</keyword>
<comment type="caution">
    <text evidence="1">The sequence shown here is derived from an EMBL/GenBank/DDBJ whole genome shotgun (WGS) entry which is preliminary data.</text>
</comment>
<proteinExistence type="predicted"/>
<dbReference type="RefSeq" id="WP_284323108.1">
    <property type="nucleotide sequence ID" value="NZ_BSOB01000061.1"/>
</dbReference>
<accession>A0ABQ5XYC4</accession>
<evidence type="ECO:0000313" key="2">
    <source>
        <dbReference type="Proteomes" id="UP001156670"/>
    </source>
</evidence>
<dbReference type="EMBL" id="BSOB01000061">
    <property type="protein sequence ID" value="GLQ95430.1"/>
    <property type="molecule type" value="Genomic_DNA"/>
</dbReference>
<gene>
    <name evidence="1" type="ORF">GCM10007901_43850</name>
</gene>